<dbReference type="RefSeq" id="XP_033401876.1">
    <property type="nucleotide sequence ID" value="XM_033539775.1"/>
</dbReference>
<dbReference type="Pfam" id="PF09428">
    <property type="entry name" value="DUF2011"/>
    <property type="match status" value="1"/>
</dbReference>
<evidence type="ECO:0000256" key="1">
    <source>
        <dbReference type="SAM" id="MobiDB-lite"/>
    </source>
</evidence>
<dbReference type="InterPro" id="IPR018555">
    <property type="entry name" value="C630.06c-like"/>
</dbReference>
<accession>A0A6A6BSF6</accession>
<keyword evidence="3" id="KW-1185">Reference proteome</keyword>
<feature type="compositionally biased region" description="Basic residues" evidence="1">
    <location>
        <begin position="195"/>
        <end position="211"/>
    </location>
</feature>
<proteinExistence type="predicted"/>
<feature type="compositionally biased region" description="Basic and acidic residues" evidence="1">
    <location>
        <begin position="1"/>
        <end position="15"/>
    </location>
</feature>
<dbReference type="OrthoDB" id="5425061at2759"/>
<organism evidence="2 3">
    <name type="scientific">Aplosporella prunicola CBS 121167</name>
    <dbReference type="NCBI Taxonomy" id="1176127"/>
    <lineage>
        <taxon>Eukaryota</taxon>
        <taxon>Fungi</taxon>
        <taxon>Dikarya</taxon>
        <taxon>Ascomycota</taxon>
        <taxon>Pezizomycotina</taxon>
        <taxon>Dothideomycetes</taxon>
        <taxon>Dothideomycetes incertae sedis</taxon>
        <taxon>Botryosphaeriales</taxon>
        <taxon>Aplosporellaceae</taxon>
        <taxon>Aplosporella</taxon>
    </lineage>
</organism>
<dbReference type="AlphaFoldDB" id="A0A6A6BSF6"/>
<reference evidence="2" key="1">
    <citation type="journal article" date="2020" name="Stud. Mycol.">
        <title>101 Dothideomycetes genomes: a test case for predicting lifestyles and emergence of pathogens.</title>
        <authorList>
            <person name="Haridas S."/>
            <person name="Albert R."/>
            <person name="Binder M."/>
            <person name="Bloem J."/>
            <person name="Labutti K."/>
            <person name="Salamov A."/>
            <person name="Andreopoulos B."/>
            <person name="Baker S."/>
            <person name="Barry K."/>
            <person name="Bills G."/>
            <person name="Bluhm B."/>
            <person name="Cannon C."/>
            <person name="Castanera R."/>
            <person name="Culley D."/>
            <person name="Daum C."/>
            <person name="Ezra D."/>
            <person name="Gonzalez J."/>
            <person name="Henrissat B."/>
            <person name="Kuo A."/>
            <person name="Liang C."/>
            <person name="Lipzen A."/>
            <person name="Lutzoni F."/>
            <person name="Magnuson J."/>
            <person name="Mondo S."/>
            <person name="Nolan M."/>
            <person name="Ohm R."/>
            <person name="Pangilinan J."/>
            <person name="Park H.-J."/>
            <person name="Ramirez L."/>
            <person name="Alfaro M."/>
            <person name="Sun H."/>
            <person name="Tritt A."/>
            <person name="Yoshinaga Y."/>
            <person name="Zwiers L.-H."/>
            <person name="Turgeon B."/>
            <person name="Goodwin S."/>
            <person name="Spatafora J."/>
            <person name="Crous P."/>
            <person name="Grigoriev I."/>
        </authorList>
    </citation>
    <scope>NUCLEOTIDE SEQUENCE</scope>
    <source>
        <strain evidence="2">CBS 121167</strain>
    </source>
</reference>
<feature type="compositionally biased region" description="Basic and acidic residues" evidence="1">
    <location>
        <begin position="212"/>
        <end position="235"/>
    </location>
</feature>
<feature type="compositionally biased region" description="Basic residues" evidence="1">
    <location>
        <begin position="236"/>
        <end position="255"/>
    </location>
</feature>
<feature type="region of interest" description="Disordered" evidence="1">
    <location>
        <begin position="1"/>
        <end position="30"/>
    </location>
</feature>
<dbReference type="GeneID" id="54297271"/>
<gene>
    <name evidence="2" type="ORF">K452DRAFT_283456</name>
</gene>
<name>A0A6A6BSF6_9PEZI</name>
<feature type="region of interest" description="Disordered" evidence="1">
    <location>
        <begin position="184"/>
        <end position="282"/>
    </location>
</feature>
<dbReference type="EMBL" id="ML995476">
    <property type="protein sequence ID" value="KAF2146164.1"/>
    <property type="molecule type" value="Genomic_DNA"/>
</dbReference>
<dbReference type="Proteomes" id="UP000799438">
    <property type="component" value="Unassembled WGS sequence"/>
</dbReference>
<sequence length="282" mass="30625">MFEVPDAKRVRREDLYSPPASPRSSPDPELADALRASLNQRFEIDVKRHVAAPATADADADSDEELDFRLFAAPTATTTNAGPDTAPGPKPLAQKIRVRSPSLDPAEAGFLAPRPQTHYFTPGTGALPAAELAAAALSGKQVLQLSRAAWPGCVVPWKVVRVDAAGRELRRRVEGHACVVGEGGGGVAGEEGQGKKKRKGKKARIALRVKVRAREEKKAVEERMKREREEAEREKRTRRNREKKVKKRVRDKAKRVAGMEGEEAGSEKGGEGEGEDVSMAEA</sequence>
<feature type="compositionally biased region" description="Acidic residues" evidence="1">
    <location>
        <begin position="272"/>
        <end position="282"/>
    </location>
</feature>
<protein>
    <submittedName>
        <fullName evidence="2">Uncharacterized protein</fullName>
    </submittedName>
</protein>
<evidence type="ECO:0000313" key="2">
    <source>
        <dbReference type="EMBL" id="KAF2146164.1"/>
    </source>
</evidence>
<evidence type="ECO:0000313" key="3">
    <source>
        <dbReference type="Proteomes" id="UP000799438"/>
    </source>
</evidence>